<evidence type="ECO:0000256" key="6">
    <source>
        <dbReference type="SAM" id="Phobius"/>
    </source>
</evidence>
<sequence length="168" mass="19003">MGHPSLLVWCEIRAGRKLHFSILAGLGPLTAQILYAEAALLAPISFFPKVSILSLYREIFTIQRPMRSAIYFGLVLAELQSWPTLAFTSYYLAPHAGQTWSEFRRKLSYELYAYDVPRTLLYWVVAQGAAAVLLDLYIILLPIPLVLKLHLPRKQRLQVLGISSTALM</sequence>
<evidence type="ECO:0000313" key="9">
    <source>
        <dbReference type="Proteomes" id="UP000266188"/>
    </source>
</evidence>
<dbReference type="PANTHER" id="PTHR33048">
    <property type="entry name" value="PTH11-LIKE INTEGRAL MEMBRANE PROTEIN (AFU_ORTHOLOGUE AFUA_5G11245)"/>
    <property type="match status" value="1"/>
</dbReference>
<dbReference type="InterPro" id="IPR049326">
    <property type="entry name" value="Rhodopsin_dom_fungi"/>
</dbReference>
<evidence type="ECO:0000256" key="3">
    <source>
        <dbReference type="ARBA" id="ARBA00022989"/>
    </source>
</evidence>
<evidence type="ECO:0000256" key="5">
    <source>
        <dbReference type="ARBA" id="ARBA00038359"/>
    </source>
</evidence>
<protein>
    <recommendedName>
        <fullName evidence="7">Rhodopsin domain-containing protein</fullName>
    </recommendedName>
</protein>
<accession>A0A3A2ZXS6</accession>
<keyword evidence="3 6" id="KW-1133">Transmembrane helix</keyword>
<proteinExistence type="inferred from homology"/>
<feature type="transmembrane region" description="Helical" evidence="6">
    <location>
        <begin position="120"/>
        <end position="147"/>
    </location>
</feature>
<dbReference type="InterPro" id="IPR052337">
    <property type="entry name" value="SAT4-like"/>
</dbReference>
<dbReference type="EMBL" id="MVGC01000150">
    <property type="protein sequence ID" value="RJE22805.1"/>
    <property type="molecule type" value="Genomic_DNA"/>
</dbReference>
<evidence type="ECO:0000256" key="2">
    <source>
        <dbReference type="ARBA" id="ARBA00022692"/>
    </source>
</evidence>
<feature type="transmembrane region" description="Helical" evidence="6">
    <location>
        <begin position="68"/>
        <end position="93"/>
    </location>
</feature>
<keyword evidence="4 6" id="KW-0472">Membrane</keyword>
<reference evidence="9" key="1">
    <citation type="submission" date="2017-02" db="EMBL/GenBank/DDBJ databases">
        <authorList>
            <person name="Tafer H."/>
            <person name="Lopandic K."/>
        </authorList>
    </citation>
    <scope>NUCLEOTIDE SEQUENCE [LARGE SCALE GENOMIC DNA]</scope>
    <source>
        <strain evidence="9">CBS 366.77</strain>
    </source>
</reference>
<dbReference type="AlphaFoldDB" id="A0A3A2ZXS6"/>
<dbReference type="PANTHER" id="PTHR33048:SF47">
    <property type="entry name" value="INTEGRAL MEMBRANE PROTEIN-RELATED"/>
    <property type="match status" value="1"/>
</dbReference>
<dbReference type="Proteomes" id="UP000266188">
    <property type="component" value="Unassembled WGS sequence"/>
</dbReference>
<keyword evidence="2 6" id="KW-0812">Transmembrane</keyword>
<keyword evidence="9" id="KW-1185">Reference proteome</keyword>
<dbReference type="GO" id="GO:0016020">
    <property type="term" value="C:membrane"/>
    <property type="evidence" value="ECO:0007669"/>
    <property type="project" value="UniProtKB-SubCell"/>
</dbReference>
<dbReference type="Pfam" id="PF20684">
    <property type="entry name" value="Fung_rhodopsin"/>
    <property type="match status" value="1"/>
</dbReference>
<comment type="subcellular location">
    <subcellularLocation>
        <location evidence="1">Membrane</location>
        <topology evidence="1">Multi-pass membrane protein</topology>
    </subcellularLocation>
</comment>
<dbReference type="OrthoDB" id="444631at2759"/>
<comment type="similarity">
    <text evidence="5">Belongs to the SAT4 family.</text>
</comment>
<evidence type="ECO:0000256" key="4">
    <source>
        <dbReference type="ARBA" id="ARBA00023136"/>
    </source>
</evidence>
<dbReference type="STRING" id="2070753.A0A3A2ZXS6"/>
<evidence type="ECO:0000259" key="7">
    <source>
        <dbReference type="Pfam" id="PF20684"/>
    </source>
</evidence>
<evidence type="ECO:0000313" key="8">
    <source>
        <dbReference type="EMBL" id="RJE22805.1"/>
    </source>
</evidence>
<comment type="caution">
    <text evidence="8">The sequence shown here is derived from an EMBL/GenBank/DDBJ whole genome shotgun (WGS) entry which is preliminary data.</text>
</comment>
<organism evidence="8 9">
    <name type="scientific">Aspergillus sclerotialis</name>
    <dbReference type="NCBI Taxonomy" id="2070753"/>
    <lineage>
        <taxon>Eukaryota</taxon>
        <taxon>Fungi</taxon>
        <taxon>Dikarya</taxon>
        <taxon>Ascomycota</taxon>
        <taxon>Pezizomycotina</taxon>
        <taxon>Eurotiomycetes</taxon>
        <taxon>Eurotiomycetidae</taxon>
        <taxon>Eurotiales</taxon>
        <taxon>Aspergillaceae</taxon>
        <taxon>Aspergillus</taxon>
        <taxon>Aspergillus subgen. Polypaecilum</taxon>
    </lineage>
</organism>
<gene>
    <name evidence="8" type="ORF">PHISCL_04863</name>
</gene>
<feature type="domain" description="Rhodopsin" evidence="7">
    <location>
        <begin position="33"/>
        <end position="164"/>
    </location>
</feature>
<feature type="transmembrane region" description="Helical" evidence="6">
    <location>
        <begin position="33"/>
        <end position="56"/>
    </location>
</feature>
<name>A0A3A2ZXS6_9EURO</name>
<evidence type="ECO:0000256" key="1">
    <source>
        <dbReference type="ARBA" id="ARBA00004141"/>
    </source>
</evidence>